<evidence type="ECO:0000313" key="4">
    <source>
        <dbReference type="Proteomes" id="UP000006352"/>
    </source>
</evidence>
<feature type="compositionally biased region" description="Pro residues" evidence="1">
    <location>
        <begin position="647"/>
        <end position="662"/>
    </location>
</feature>
<reference evidence="3 4" key="1">
    <citation type="journal article" date="2012" name="Appl. Environ. Microbiol.">
        <title>Short-read sequencing for genomic analysis of the brown rot fungus Fibroporia radiculosa.</title>
        <authorList>
            <person name="Tang J.D."/>
            <person name="Perkins A.D."/>
            <person name="Sonstegard T.S."/>
            <person name="Schroeder S.G."/>
            <person name="Burgess S.C."/>
            <person name="Diehl S.V."/>
        </authorList>
    </citation>
    <scope>NUCLEOTIDE SEQUENCE [LARGE SCALE GENOMIC DNA]</scope>
    <source>
        <strain evidence="3 4">TFFH 294</strain>
    </source>
</reference>
<feature type="domain" description="Arrestin C-terminal-like" evidence="2">
    <location>
        <begin position="228"/>
        <end position="495"/>
    </location>
</feature>
<dbReference type="EMBL" id="HE797104">
    <property type="protein sequence ID" value="CCM03202.1"/>
    <property type="molecule type" value="Genomic_DNA"/>
</dbReference>
<dbReference type="InterPro" id="IPR011021">
    <property type="entry name" value="Arrestin-like_N"/>
</dbReference>
<dbReference type="FunCoup" id="J4HXB7">
    <property type="interactions" value="75"/>
</dbReference>
<accession>J4HXB7</accession>
<keyword evidence="4" id="KW-1185">Reference proteome</keyword>
<dbReference type="PANTHER" id="PTHR11188">
    <property type="entry name" value="ARRESTIN DOMAIN CONTAINING PROTEIN"/>
    <property type="match status" value="1"/>
</dbReference>
<dbReference type="SMART" id="SM01017">
    <property type="entry name" value="Arrestin_C"/>
    <property type="match status" value="1"/>
</dbReference>
<dbReference type="InterPro" id="IPR011022">
    <property type="entry name" value="Arrestin_C-like"/>
</dbReference>
<evidence type="ECO:0000256" key="1">
    <source>
        <dbReference type="SAM" id="MobiDB-lite"/>
    </source>
</evidence>
<feature type="compositionally biased region" description="Basic residues" evidence="1">
    <location>
        <begin position="668"/>
        <end position="678"/>
    </location>
</feature>
<dbReference type="GO" id="GO:0070086">
    <property type="term" value="P:ubiquitin-dependent endocytosis"/>
    <property type="evidence" value="ECO:0007669"/>
    <property type="project" value="TreeGrafter"/>
</dbReference>
<feature type="region of interest" description="Disordered" evidence="1">
    <location>
        <begin position="639"/>
        <end position="716"/>
    </location>
</feature>
<dbReference type="GO" id="GO:0005886">
    <property type="term" value="C:plasma membrane"/>
    <property type="evidence" value="ECO:0007669"/>
    <property type="project" value="TreeGrafter"/>
</dbReference>
<dbReference type="GO" id="GO:0031625">
    <property type="term" value="F:ubiquitin protein ligase binding"/>
    <property type="evidence" value="ECO:0007669"/>
    <property type="project" value="TreeGrafter"/>
</dbReference>
<feature type="compositionally biased region" description="Low complexity" evidence="1">
    <location>
        <begin position="740"/>
        <end position="751"/>
    </location>
</feature>
<dbReference type="Pfam" id="PF00339">
    <property type="entry name" value="Arrestin_N"/>
    <property type="match status" value="1"/>
</dbReference>
<proteinExistence type="predicted"/>
<dbReference type="Gene3D" id="2.60.40.640">
    <property type="match status" value="1"/>
</dbReference>
<dbReference type="InterPro" id="IPR014756">
    <property type="entry name" value="Ig_E-set"/>
</dbReference>
<feature type="region of interest" description="Disordered" evidence="1">
    <location>
        <begin position="740"/>
        <end position="771"/>
    </location>
</feature>
<dbReference type="RefSeq" id="XP_012182485.1">
    <property type="nucleotide sequence ID" value="XM_012327095.1"/>
</dbReference>
<dbReference type="STRING" id="599839.J4HXB7"/>
<feature type="region of interest" description="Disordered" evidence="1">
    <location>
        <begin position="1"/>
        <end position="20"/>
    </location>
</feature>
<protein>
    <recommendedName>
        <fullName evidence="2">Arrestin C-terminal-like domain-containing protein</fullName>
    </recommendedName>
</protein>
<dbReference type="GO" id="GO:0030674">
    <property type="term" value="F:protein-macromolecule adaptor activity"/>
    <property type="evidence" value="ECO:0007669"/>
    <property type="project" value="TreeGrafter"/>
</dbReference>
<name>J4HXB7_9APHY</name>
<feature type="region of interest" description="Disordered" evidence="1">
    <location>
        <begin position="322"/>
        <end position="421"/>
    </location>
</feature>
<feature type="compositionally biased region" description="Low complexity" evidence="1">
    <location>
        <begin position="366"/>
        <end position="410"/>
    </location>
</feature>
<dbReference type="OrthoDB" id="2333384at2759"/>
<dbReference type="InParanoid" id="J4HXB7"/>
<evidence type="ECO:0000259" key="2">
    <source>
        <dbReference type="SMART" id="SM01017"/>
    </source>
</evidence>
<feature type="compositionally biased region" description="Polar residues" evidence="1">
    <location>
        <begin position="898"/>
        <end position="909"/>
    </location>
</feature>
<evidence type="ECO:0000313" key="3">
    <source>
        <dbReference type="EMBL" id="CCM03202.1"/>
    </source>
</evidence>
<dbReference type="InterPro" id="IPR050357">
    <property type="entry name" value="Arrestin_domain-protein"/>
</dbReference>
<feature type="region of interest" description="Disordered" evidence="1">
    <location>
        <begin position="867"/>
        <end position="909"/>
    </location>
</feature>
<feature type="compositionally biased region" description="Polar residues" evidence="1">
    <location>
        <begin position="342"/>
        <end position="351"/>
    </location>
</feature>
<dbReference type="SUPFAM" id="SSF81296">
    <property type="entry name" value="E set domains"/>
    <property type="match status" value="1"/>
</dbReference>
<feature type="region of interest" description="Disordered" evidence="1">
    <location>
        <begin position="516"/>
        <end position="536"/>
    </location>
</feature>
<dbReference type="GeneID" id="24098113"/>
<organism evidence="3 4">
    <name type="scientific">Fibroporia radiculosa</name>
    <dbReference type="NCBI Taxonomy" id="599839"/>
    <lineage>
        <taxon>Eukaryota</taxon>
        <taxon>Fungi</taxon>
        <taxon>Dikarya</taxon>
        <taxon>Basidiomycota</taxon>
        <taxon>Agaricomycotina</taxon>
        <taxon>Agaricomycetes</taxon>
        <taxon>Polyporales</taxon>
        <taxon>Fibroporiaceae</taxon>
        <taxon>Fibroporia</taxon>
    </lineage>
</organism>
<dbReference type="PANTHER" id="PTHR11188:SF17">
    <property type="entry name" value="FI21816P1"/>
    <property type="match status" value="1"/>
</dbReference>
<dbReference type="InterPro" id="IPR014752">
    <property type="entry name" value="Arrestin-like_C"/>
</dbReference>
<feature type="region of interest" description="Disordered" evidence="1">
    <location>
        <begin position="594"/>
        <end position="621"/>
    </location>
</feature>
<gene>
    <name evidence="3" type="ORF">FIBRA_05326</name>
</gene>
<dbReference type="Proteomes" id="UP000006352">
    <property type="component" value="Unassembled WGS sequence"/>
</dbReference>
<dbReference type="GO" id="GO:0005829">
    <property type="term" value="C:cytosol"/>
    <property type="evidence" value="ECO:0007669"/>
    <property type="project" value="TreeGrafter"/>
</dbReference>
<sequence length="909" mass="97319">MSFVLTRPPSPRADMHHSEEDSLVTALNSALQSFTGAQHGSHTPHEHDMHRDRADKNAPYLDIVVNSDTLTLRGTGVDVDPALLSGNLVLYLSEPTSLKEIVLQFRGKARLPVSASEPLSLSSNQLTYLVCNHEWSFLEGNRSHAHTLKAGRHLFPFQLQIGGSLPSSISTTALGGASVQYKLRATAVRPGFGITHRDLTALHPIQIVRGFGPEALEYQQTLEIENTWPEKLMYSIMIPHKAWVAGEKVTAVVKFSPLVKGARVLNVTTTINEAVKLNARSGIQESTRVISSTRHDIVDGEAVCTDEQHHRYRIPLLHHHAHTTRHSTSASPHTVHGPAATNGHSSTTLPSGSPAPSPQRNSAEFTPLTTTTTNSSQSSGVGSSRPPRPSSSAGTSHPSSESESTSTLPVSLPPPPQSPISLETTEADLIEHSVDVVTTLNITVPAHATPSHGLEASFPIQVSHRIRWSILIGNSDGHTSELRCSLPLHVLDHRLYEEARAATLHTRRILLGPQDVEGGQAIGTHGEDDAEEDMDLPSYPSHVRDRVANAYIPDSAVMRVVNPWVLQGISPTMALAQSEHSSGMQSPAVLETWQVPHGSVPPSGSVHSNRHLPHDPAPGAAPLEWVNTELLLSLRGEPMAPEASAQQPPPRTTPPSRTPPESSPASRHGSRFPSRRQSRANSRAASPERGSPTVLSSSGGMHGPHGHGETYVHSHSTASRNMHSLFNIAMKPFTSLSNTFSLSSRSTSHTNLHGHGHSHSQSGVSTAIGSPSANASMVNLNGVVHPSQPSAMTSPQRLHYAFTEVPDYDMASRGFLGGGITPLSSMRGLPSYEDAAAMRTAERGSGFSAAERSFSDTDLAGMFLTVQRQRRAQPPVPRTVASTPPPPMSSPQLPQGAASVSLTSPIASS</sequence>
<dbReference type="AlphaFoldDB" id="J4HXB7"/>
<dbReference type="HOGENOM" id="CLU_012356_0_0_1"/>